<dbReference type="SUPFAM" id="SSF52540">
    <property type="entry name" value="P-loop containing nucleoside triphosphate hydrolases"/>
    <property type="match status" value="1"/>
</dbReference>
<comment type="caution">
    <text evidence="5">The sequence shown here is derived from an EMBL/GenBank/DDBJ whole genome shotgun (WGS) entry which is preliminary data.</text>
</comment>
<keyword evidence="1" id="KW-0813">Transport</keyword>
<keyword evidence="3 5" id="KW-0067">ATP-binding</keyword>
<dbReference type="InterPro" id="IPR017871">
    <property type="entry name" value="ABC_transporter-like_CS"/>
</dbReference>
<evidence type="ECO:0000256" key="2">
    <source>
        <dbReference type="ARBA" id="ARBA00022741"/>
    </source>
</evidence>
<dbReference type="PROSITE" id="PS00211">
    <property type="entry name" value="ABC_TRANSPORTER_1"/>
    <property type="match status" value="1"/>
</dbReference>
<dbReference type="PROSITE" id="PS50893">
    <property type="entry name" value="ABC_TRANSPORTER_2"/>
    <property type="match status" value="1"/>
</dbReference>
<dbReference type="PANTHER" id="PTHR43776:SF8">
    <property type="entry name" value="ABC TRANSPORTER, ATP-BINDING PROTEIN"/>
    <property type="match status" value="1"/>
</dbReference>
<keyword evidence="2" id="KW-0547">Nucleotide-binding</keyword>
<dbReference type="AlphaFoldDB" id="A0A4S4BQH7"/>
<reference evidence="5 6" key="1">
    <citation type="submission" date="2019-04" db="EMBL/GenBank/DDBJ databases">
        <title>Bacillus sediminilitoris sp. nov., isolated from a tidal flat sediment on the East China Sea.</title>
        <authorList>
            <person name="Wei Y."/>
            <person name="Mao H."/>
            <person name="Fang J."/>
        </authorList>
    </citation>
    <scope>NUCLEOTIDE SEQUENCE [LARGE SCALE GENOMIC DNA]</scope>
    <source>
        <strain evidence="5 6">DSL-17</strain>
    </source>
</reference>
<dbReference type="Pfam" id="PF00005">
    <property type="entry name" value="ABC_tran"/>
    <property type="match status" value="1"/>
</dbReference>
<feature type="domain" description="ABC transporter" evidence="4">
    <location>
        <begin position="16"/>
        <end position="254"/>
    </location>
</feature>
<accession>A0A4S4BQH7</accession>
<dbReference type="SMART" id="SM00382">
    <property type="entry name" value="AAA"/>
    <property type="match status" value="1"/>
</dbReference>
<dbReference type="GO" id="GO:0016887">
    <property type="term" value="F:ATP hydrolysis activity"/>
    <property type="evidence" value="ECO:0007669"/>
    <property type="project" value="InterPro"/>
</dbReference>
<evidence type="ECO:0000259" key="4">
    <source>
        <dbReference type="PROSITE" id="PS50893"/>
    </source>
</evidence>
<dbReference type="Proteomes" id="UP000310334">
    <property type="component" value="Unassembled WGS sequence"/>
</dbReference>
<dbReference type="Gene3D" id="3.40.50.300">
    <property type="entry name" value="P-loop containing nucleotide triphosphate hydrolases"/>
    <property type="match status" value="1"/>
</dbReference>
<sequence>MLLELRYVTKEYPLRSRRKSLFKPNPRLKAVNQINLTIKKGESVGLVGESGSGKSTLAKLIMKMESVTSGQILLNGQPIHGRQINDVKMYKQMQLVLQDSSSSLHPKMQVKEILEEPLRNYFPEEKTVWEVTIRKLLKLVDLDSSFLSRYPHQLSGGQKQRVCIAKALAVQPEIIIFDESIASLDQASQMDIINMLKHIQKKQQLSYLFITHDLKSTQQLCDRVMVMYQGELVETFSRWDSQQLSHPYSRLLFQHLD</sequence>
<dbReference type="CDD" id="cd03257">
    <property type="entry name" value="ABC_NikE_OppD_transporters"/>
    <property type="match status" value="1"/>
</dbReference>
<evidence type="ECO:0000313" key="5">
    <source>
        <dbReference type="EMBL" id="THF77192.1"/>
    </source>
</evidence>
<dbReference type="RefSeq" id="WP_136356958.1">
    <property type="nucleotide sequence ID" value="NZ_CP046266.1"/>
</dbReference>
<dbReference type="InterPro" id="IPR027417">
    <property type="entry name" value="P-loop_NTPase"/>
</dbReference>
<proteinExistence type="predicted"/>
<protein>
    <submittedName>
        <fullName evidence="5">ABC transporter ATP-binding protein</fullName>
    </submittedName>
</protein>
<dbReference type="OrthoDB" id="9802264at2"/>
<dbReference type="InterPro" id="IPR050319">
    <property type="entry name" value="ABC_transp_ATP-bind"/>
</dbReference>
<organism evidence="5 6">
    <name type="scientific">Metabacillus sediminilitoris</name>
    <dbReference type="NCBI Taxonomy" id="2567941"/>
    <lineage>
        <taxon>Bacteria</taxon>
        <taxon>Bacillati</taxon>
        <taxon>Bacillota</taxon>
        <taxon>Bacilli</taxon>
        <taxon>Bacillales</taxon>
        <taxon>Bacillaceae</taxon>
        <taxon>Metabacillus</taxon>
    </lineage>
</organism>
<dbReference type="InterPro" id="IPR003439">
    <property type="entry name" value="ABC_transporter-like_ATP-bd"/>
</dbReference>
<dbReference type="GO" id="GO:0005524">
    <property type="term" value="F:ATP binding"/>
    <property type="evidence" value="ECO:0007669"/>
    <property type="project" value="UniProtKB-KW"/>
</dbReference>
<evidence type="ECO:0000313" key="6">
    <source>
        <dbReference type="Proteomes" id="UP000310334"/>
    </source>
</evidence>
<dbReference type="EMBL" id="SSNT01000016">
    <property type="protein sequence ID" value="THF77192.1"/>
    <property type="molecule type" value="Genomic_DNA"/>
</dbReference>
<keyword evidence="6" id="KW-1185">Reference proteome</keyword>
<evidence type="ECO:0000256" key="1">
    <source>
        <dbReference type="ARBA" id="ARBA00022448"/>
    </source>
</evidence>
<dbReference type="GO" id="GO:0055085">
    <property type="term" value="P:transmembrane transport"/>
    <property type="evidence" value="ECO:0007669"/>
    <property type="project" value="UniProtKB-ARBA"/>
</dbReference>
<gene>
    <name evidence="5" type="ORF">E6W99_19615</name>
</gene>
<dbReference type="InterPro" id="IPR003593">
    <property type="entry name" value="AAA+_ATPase"/>
</dbReference>
<evidence type="ECO:0000256" key="3">
    <source>
        <dbReference type="ARBA" id="ARBA00022840"/>
    </source>
</evidence>
<name>A0A4S4BQH7_9BACI</name>
<dbReference type="PANTHER" id="PTHR43776">
    <property type="entry name" value="TRANSPORT ATP-BINDING PROTEIN"/>
    <property type="match status" value="1"/>
</dbReference>